<keyword evidence="2" id="KW-0663">Pyridoxal phosphate</keyword>
<evidence type="ECO:0000313" key="5">
    <source>
        <dbReference type="Proteomes" id="UP000522262"/>
    </source>
</evidence>
<keyword evidence="4" id="KW-0032">Aminotransferase</keyword>
<gene>
    <name evidence="4" type="ORF">FMEXI_12552</name>
</gene>
<dbReference type="EMBL" id="JAAOAM010000367">
    <property type="protein sequence ID" value="KAF5532240.1"/>
    <property type="molecule type" value="Genomic_DNA"/>
</dbReference>
<dbReference type="PANTHER" id="PTHR43795:SF63">
    <property type="entry name" value="PUTATIVE (AFU_ORTHOLOGUE AFUA_4G00630)-RELATED"/>
    <property type="match status" value="1"/>
</dbReference>
<dbReference type="InterPro" id="IPR004839">
    <property type="entry name" value="Aminotransferase_I/II_large"/>
</dbReference>
<dbReference type="AlphaFoldDB" id="A0A8H5MLJ1"/>
<organism evidence="4 5">
    <name type="scientific">Fusarium mexicanum</name>
    <dbReference type="NCBI Taxonomy" id="751941"/>
    <lineage>
        <taxon>Eukaryota</taxon>
        <taxon>Fungi</taxon>
        <taxon>Dikarya</taxon>
        <taxon>Ascomycota</taxon>
        <taxon>Pezizomycotina</taxon>
        <taxon>Sordariomycetes</taxon>
        <taxon>Hypocreomycetidae</taxon>
        <taxon>Hypocreales</taxon>
        <taxon>Nectriaceae</taxon>
        <taxon>Fusarium</taxon>
        <taxon>Fusarium fujikuroi species complex</taxon>
    </lineage>
</organism>
<dbReference type="Proteomes" id="UP000522262">
    <property type="component" value="Unassembled WGS sequence"/>
</dbReference>
<proteinExistence type="inferred from homology"/>
<dbReference type="InterPro" id="IPR050478">
    <property type="entry name" value="Ethylene_sulfur-biosynth"/>
</dbReference>
<comment type="similarity">
    <text evidence="1">Belongs to the class-I pyridoxal-phosphate-dependent aminotransferase family.</text>
</comment>
<sequence length="408" mass="45948">MSTDNCISRRAVEYLPEAPKFFDVLNDLWHPEINPNGILNLGLAENPCASPHALTYGDGFTGSKQLKKAWCQLLNKYSNPSMPIIPSHLHITPGVGNALECCAWSLFDQEDQVLVGRPYWTAFNYIFGIRAGVRVREVSFRGTDPFSLEAVQEYEREYLQAQKEARCVKAILLCSPHNPLGRCYPQDVLRAYMSLCGRFGLHLIVDEIYALSVFENAKMQNAVPFTSILSLQANGLMDPRKVHVQWGLSKDFGATGLRIGCLISQSNELFLKSLEGFSLFNFPSSLADNAVSSLLSNEEYSHKYITTYQSRLAESYKHVTGFLDEHGIAYWESNASLFLMVNLSFVGDRQFSNDDNILALLRRKKVYLTSAMAYRSEEPGWFRIVIAHPKSVLDEGLKRMLNALSESS</sequence>
<dbReference type="PANTHER" id="PTHR43795">
    <property type="entry name" value="BIFUNCTIONAL ASPARTATE AMINOTRANSFERASE AND GLUTAMATE/ASPARTATE-PREPHENATE AMINOTRANSFERASE-RELATED"/>
    <property type="match status" value="1"/>
</dbReference>
<evidence type="ECO:0000256" key="1">
    <source>
        <dbReference type="ARBA" id="ARBA00007441"/>
    </source>
</evidence>
<dbReference type="InterPro" id="IPR015424">
    <property type="entry name" value="PyrdxlP-dep_Trfase"/>
</dbReference>
<comment type="caution">
    <text evidence="4">The sequence shown here is derived from an EMBL/GenBank/DDBJ whole genome shotgun (WGS) entry which is preliminary data.</text>
</comment>
<dbReference type="GO" id="GO:0008483">
    <property type="term" value="F:transaminase activity"/>
    <property type="evidence" value="ECO:0007669"/>
    <property type="project" value="UniProtKB-KW"/>
</dbReference>
<evidence type="ECO:0000313" key="4">
    <source>
        <dbReference type="EMBL" id="KAF5532240.1"/>
    </source>
</evidence>
<dbReference type="PROSITE" id="PS00105">
    <property type="entry name" value="AA_TRANSFER_CLASS_1"/>
    <property type="match status" value="1"/>
</dbReference>
<dbReference type="InterPro" id="IPR015421">
    <property type="entry name" value="PyrdxlP-dep_Trfase_major"/>
</dbReference>
<feature type="domain" description="Aminotransferase class I/classII large" evidence="3">
    <location>
        <begin position="60"/>
        <end position="399"/>
    </location>
</feature>
<dbReference type="Gene3D" id="3.40.640.10">
    <property type="entry name" value="Type I PLP-dependent aspartate aminotransferase-like (Major domain)"/>
    <property type="match status" value="1"/>
</dbReference>
<protein>
    <submittedName>
        <fullName evidence="4">Aspartate aminotransferase</fullName>
    </submittedName>
</protein>
<name>A0A8H5MLJ1_9HYPO</name>
<dbReference type="SUPFAM" id="SSF53383">
    <property type="entry name" value="PLP-dependent transferases"/>
    <property type="match status" value="1"/>
</dbReference>
<dbReference type="Gene3D" id="3.90.1150.10">
    <property type="entry name" value="Aspartate Aminotransferase, domain 1"/>
    <property type="match status" value="1"/>
</dbReference>
<dbReference type="GO" id="GO:0030170">
    <property type="term" value="F:pyridoxal phosphate binding"/>
    <property type="evidence" value="ECO:0007669"/>
    <property type="project" value="InterPro"/>
</dbReference>
<dbReference type="GO" id="GO:0006520">
    <property type="term" value="P:amino acid metabolic process"/>
    <property type="evidence" value="ECO:0007669"/>
    <property type="project" value="TreeGrafter"/>
</dbReference>
<dbReference type="InterPro" id="IPR004838">
    <property type="entry name" value="NHTrfase_class1_PyrdxlP-BS"/>
</dbReference>
<accession>A0A8H5MLJ1</accession>
<evidence type="ECO:0000256" key="2">
    <source>
        <dbReference type="ARBA" id="ARBA00022898"/>
    </source>
</evidence>
<keyword evidence="4" id="KW-0808">Transferase</keyword>
<dbReference type="Pfam" id="PF00155">
    <property type="entry name" value="Aminotran_1_2"/>
    <property type="match status" value="1"/>
</dbReference>
<keyword evidence="5" id="KW-1185">Reference proteome</keyword>
<dbReference type="InterPro" id="IPR015422">
    <property type="entry name" value="PyrdxlP-dep_Trfase_small"/>
</dbReference>
<dbReference type="CDD" id="cd00609">
    <property type="entry name" value="AAT_like"/>
    <property type="match status" value="1"/>
</dbReference>
<evidence type="ECO:0000259" key="3">
    <source>
        <dbReference type="Pfam" id="PF00155"/>
    </source>
</evidence>
<dbReference type="PRINTS" id="PR00753">
    <property type="entry name" value="ACCSYNTHASE"/>
</dbReference>
<reference evidence="4 5" key="1">
    <citation type="submission" date="2020-05" db="EMBL/GenBank/DDBJ databases">
        <title>Identification and distribution of gene clusters putatively required for synthesis of sphingolipid metabolism inhibitors in phylogenetically diverse species of the filamentous fungus Fusarium.</title>
        <authorList>
            <person name="Kim H.-S."/>
            <person name="Busman M."/>
            <person name="Brown D.W."/>
            <person name="Divon H."/>
            <person name="Uhlig S."/>
            <person name="Proctor R.H."/>
        </authorList>
    </citation>
    <scope>NUCLEOTIDE SEQUENCE [LARGE SCALE GENOMIC DNA]</scope>
    <source>
        <strain evidence="4 5">NRRL 53147</strain>
    </source>
</reference>